<accession>C5R899</accession>
<name>C5R899_WEIPA</name>
<gene>
    <name evidence="1" type="ORF">HMPREF0877_0194</name>
</gene>
<evidence type="ECO:0000313" key="1">
    <source>
        <dbReference type="EMBL" id="EER75683.1"/>
    </source>
</evidence>
<dbReference type="RefSeq" id="WP_002829129.1">
    <property type="nucleotide sequence ID" value="NZ_GG697136.1"/>
</dbReference>
<organism evidence="1 2">
    <name type="scientific">Weissella paramesenteroides ATCC 33313</name>
    <dbReference type="NCBI Taxonomy" id="585506"/>
    <lineage>
        <taxon>Bacteria</taxon>
        <taxon>Bacillati</taxon>
        <taxon>Bacillota</taxon>
        <taxon>Bacilli</taxon>
        <taxon>Lactobacillales</taxon>
        <taxon>Lactobacillaceae</taxon>
        <taxon>Weissella</taxon>
    </lineage>
</organism>
<reference evidence="1 2" key="1">
    <citation type="submission" date="2009-04" db="EMBL/GenBank/DDBJ databases">
        <authorList>
            <person name="Qin X."/>
            <person name="Bachman B."/>
            <person name="Battles P."/>
            <person name="Bell A."/>
            <person name="Bess C."/>
            <person name="Bickham C."/>
            <person name="Chaboub L."/>
            <person name="Chen D."/>
            <person name="Coyle M."/>
            <person name="Deiros D.R."/>
            <person name="Dinh H."/>
            <person name="Forbes L."/>
            <person name="Fowler G."/>
            <person name="Francisco L."/>
            <person name="Fu Q."/>
            <person name="Gubbala S."/>
            <person name="Hale W."/>
            <person name="Han Y."/>
            <person name="Hemphill L."/>
            <person name="Highlander S.K."/>
            <person name="Hirani K."/>
            <person name="Hogues M."/>
            <person name="Jackson L."/>
            <person name="Jakkamsetti A."/>
            <person name="Javaid M."/>
            <person name="Jiang H."/>
            <person name="Korchina V."/>
            <person name="Kovar C."/>
            <person name="Lara F."/>
            <person name="Lee S."/>
            <person name="Mata R."/>
            <person name="Mathew T."/>
            <person name="Moen C."/>
            <person name="Morales K."/>
            <person name="Munidasa M."/>
            <person name="Nazareth L."/>
            <person name="Ngo R."/>
            <person name="Nguyen L."/>
            <person name="Okwuonu G."/>
            <person name="Ongeri F."/>
            <person name="Patil S."/>
            <person name="Petrosino J."/>
            <person name="Pham C."/>
            <person name="Pham P."/>
            <person name="Pu L.-L."/>
            <person name="Puazo M."/>
            <person name="Raj R."/>
            <person name="Reid J."/>
            <person name="Rouhana J."/>
            <person name="Saada N."/>
            <person name="Shang Y."/>
            <person name="Simmons D."/>
            <person name="Thornton R."/>
            <person name="Warren J."/>
            <person name="Weissenberger G."/>
            <person name="Zhang J."/>
            <person name="Zhang L."/>
            <person name="Zhou C."/>
            <person name="Zhu D."/>
            <person name="Muzny D."/>
            <person name="Worley K."/>
            <person name="Gibbs R."/>
        </authorList>
    </citation>
    <scope>NUCLEOTIDE SEQUENCE [LARGE SCALE GENOMIC DNA]</scope>
    <source>
        <strain evidence="1 2">ATCC 33313</strain>
    </source>
</reference>
<evidence type="ECO:0000313" key="2">
    <source>
        <dbReference type="Proteomes" id="UP000004528"/>
    </source>
</evidence>
<proteinExistence type="predicted"/>
<dbReference type="Proteomes" id="UP000004528">
    <property type="component" value="Unassembled WGS sequence"/>
</dbReference>
<protein>
    <submittedName>
        <fullName evidence="1">Uncharacterized protein</fullName>
    </submittedName>
</protein>
<dbReference type="EMBL" id="ACKU01000004">
    <property type="protein sequence ID" value="EER75683.1"/>
    <property type="molecule type" value="Genomic_DNA"/>
</dbReference>
<dbReference type="STRING" id="585506.HMPREF0877_0194"/>
<dbReference type="HOGENOM" id="CLU_2959733_0_0_9"/>
<sequence>MKLKFNQQTFELLRKAKASYEYNRKHDYGSYSETAATEFSFGYYLGLQDMLKNLQSEGK</sequence>
<keyword evidence="2" id="KW-1185">Reference proteome</keyword>
<dbReference type="AlphaFoldDB" id="C5R899"/>
<comment type="caution">
    <text evidence="1">The sequence shown here is derived from an EMBL/GenBank/DDBJ whole genome shotgun (WGS) entry which is preliminary data.</text>
</comment>